<evidence type="ECO:0000313" key="2">
    <source>
        <dbReference type="Proteomes" id="UP000886520"/>
    </source>
</evidence>
<protein>
    <submittedName>
        <fullName evidence="1">Uncharacterized protein</fullName>
    </submittedName>
</protein>
<dbReference type="EMBL" id="JABFUD020000006">
    <property type="protein sequence ID" value="KAI5078879.1"/>
    <property type="molecule type" value="Genomic_DNA"/>
</dbReference>
<organism evidence="1 2">
    <name type="scientific">Adiantum capillus-veneris</name>
    <name type="common">Maidenhair fern</name>
    <dbReference type="NCBI Taxonomy" id="13818"/>
    <lineage>
        <taxon>Eukaryota</taxon>
        <taxon>Viridiplantae</taxon>
        <taxon>Streptophyta</taxon>
        <taxon>Embryophyta</taxon>
        <taxon>Tracheophyta</taxon>
        <taxon>Polypodiopsida</taxon>
        <taxon>Polypodiidae</taxon>
        <taxon>Polypodiales</taxon>
        <taxon>Pteridineae</taxon>
        <taxon>Pteridaceae</taxon>
        <taxon>Vittarioideae</taxon>
        <taxon>Adiantum</taxon>
    </lineage>
</organism>
<accession>A0A9D4ZKI3</accession>
<dbReference type="AlphaFoldDB" id="A0A9D4ZKI3"/>
<reference evidence="1" key="1">
    <citation type="submission" date="2021-01" db="EMBL/GenBank/DDBJ databases">
        <title>Adiantum capillus-veneris genome.</title>
        <authorList>
            <person name="Fang Y."/>
            <person name="Liao Q."/>
        </authorList>
    </citation>
    <scope>NUCLEOTIDE SEQUENCE</scope>
    <source>
        <strain evidence="1">H3</strain>
        <tissue evidence="1">Leaf</tissue>
    </source>
</reference>
<name>A0A9D4ZKI3_ADICA</name>
<sequence>MAKILADYEPAYCHNMIRAKGIGITKKKCTKRCLSDEEKRYFQQLWAMTVSEGENTLVTTYQKILYRGEAFKLGDHVTVKQDNGDTDALLVGHWKAKIKTLFSIKHNGQYYLYFGAEYYRQ</sequence>
<comment type="caution">
    <text evidence="1">The sequence shown here is derived from an EMBL/GenBank/DDBJ whole genome shotgun (WGS) entry which is preliminary data.</text>
</comment>
<evidence type="ECO:0000313" key="1">
    <source>
        <dbReference type="EMBL" id="KAI5078879.1"/>
    </source>
</evidence>
<keyword evidence="2" id="KW-1185">Reference proteome</keyword>
<gene>
    <name evidence="1" type="ORF">GOP47_0006550</name>
</gene>
<dbReference type="Proteomes" id="UP000886520">
    <property type="component" value="Chromosome 6"/>
</dbReference>
<proteinExistence type="predicted"/>